<comment type="similarity">
    <text evidence="18">Belongs to the NnrE/AIBP family.</text>
</comment>
<feature type="binding site" evidence="18">
    <location>
        <position position="167"/>
    </location>
    <ligand>
        <name>K(+)</name>
        <dbReference type="ChEBI" id="CHEBI:29103"/>
    </ligand>
</feature>
<comment type="catalytic activity">
    <reaction evidence="15 17 19">
        <text>(6S)-NADHX + ADP = AMP + phosphate + NADH + H(+)</text>
        <dbReference type="Rhea" id="RHEA:32223"/>
        <dbReference type="ChEBI" id="CHEBI:15378"/>
        <dbReference type="ChEBI" id="CHEBI:43474"/>
        <dbReference type="ChEBI" id="CHEBI:57945"/>
        <dbReference type="ChEBI" id="CHEBI:64074"/>
        <dbReference type="ChEBI" id="CHEBI:456215"/>
        <dbReference type="ChEBI" id="CHEBI:456216"/>
        <dbReference type="EC" id="4.2.1.136"/>
    </reaction>
</comment>
<dbReference type="GO" id="GO:0052855">
    <property type="term" value="F:ADP-dependent NAD(P)H-hydrate dehydratase activity"/>
    <property type="evidence" value="ECO:0007669"/>
    <property type="project" value="UniProtKB-UniRule"/>
</dbReference>
<reference evidence="24" key="1">
    <citation type="submission" date="2007-10" db="EMBL/GenBank/DDBJ databases">
        <title>Complete sequence of chromosome of Desulforudis audaxviator MP104C.</title>
        <authorList>
            <person name="Copeland A."/>
            <person name="Lucas S."/>
            <person name="Lapidus A."/>
            <person name="Barry K."/>
            <person name="Glavina del Rio T."/>
            <person name="Dalin E."/>
            <person name="Tice H."/>
            <person name="Bruce D."/>
            <person name="Pitluck S."/>
            <person name="Lowry S.R."/>
            <person name="Larimer F."/>
            <person name="Land M.L."/>
            <person name="Hauser L."/>
            <person name="Kyrpides N."/>
            <person name="Ivanova N.N."/>
            <person name="Richardson P."/>
        </authorList>
    </citation>
    <scope>NUCLEOTIDE SEQUENCE [LARGE SCALE GENOMIC DNA]</scope>
    <source>
        <strain evidence="24">MP104C</strain>
    </source>
</reference>
<dbReference type="KEGG" id="dau:Daud_0471"/>
<evidence type="ECO:0000313" key="24">
    <source>
        <dbReference type="Proteomes" id="UP000008544"/>
    </source>
</evidence>
<dbReference type="Pfam" id="PF01256">
    <property type="entry name" value="Carb_kinase"/>
    <property type="match status" value="1"/>
</dbReference>
<dbReference type="EC" id="5.1.99.6" evidence="19"/>
<dbReference type="NCBIfam" id="TIGR00197">
    <property type="entry name" value="yjeF_nterm"/>
    <property type="match status" value="1"/>
</dbReference>
<dbReference type="CDD" id="cd01171">
    <property type="entry name" value="YXKO-related"/>
    <property type="match status" value="1"/>
</dbReference>
<dbReference type="EC" id="4.2.1.136" evidence="19"/>
<feature type="binding site" evidence="17">
    <location>
        <begin position="442"/>
        <end position="446"/>
    </location>
    <ligand>
        <name>AMP</name>
        <dbReference type="ChEBI" id="CHEBI:456215"/>
    </ligand>
</feature>
<evidence type="ECO:0000259" key="22">
    <source>
        <dbReference type="PROSITE" id="PS51385"/>
    </source>
</evidence>
<dbReference type="HOGENOM" id="CLU_024853_4_1_9"/>
<evidence type="ECO:0000256" key="10">
    <source>
        <dbReference type="ARBA" id="ARBA00023027"/>
    </source>
</evidence>
<keyword evidence="10 17" id="KW-0520">NAD</keyword>
<dbReference type="OrthoDB" id="9806925at2"/>
<dbReference type="InterPro" id="IPR030677">
    <property type="entry name" value="Nnr"/>
</dbReference>
<proteinExistence type="inferred from homology"/>
<feature type="domain" description="YjeF N-terminal" evidence="22">
    <location>
        <begin position="9"/>
        <end position="221"/>
    </location>
</feature>
<feature type="binding site" evidence="17">
    <location>
        <position position="470"/>
    </location>
    <ligand>
        <name>AMP</name>
        <dbReference type="ChEBI" id="CHEBI:456215"/>
    </ligand>
</feature>
<dbReference type="PROSITE" id="PS51385">
    <property type="entry name" value="YJEF_N"/>
    <property type="match status" value="1"/>
</dbReference>
<comment type="cofactor">
    <cofactor evidence="18 19">
        <name>K(+)</name>
        <dbReference type="ChEBI" id="CHEBI:29103"/>
    </cofactor>
    <text evidence="18 19">Binds 1 potassium ion per subunit.</text>
</comment>
<dbReference type="GO" id="GO:0016301">
    <property type="term" value="F:kinase activity"/>
    <property type="evidence" value="ECO:0007669"/>
    <property type="project" value="UniProtKB-KW"/>
</dbReference>
<feature type="binding site" evidence="17">
    <location>
        <position position="336"/>
    </location>
    <ligand>
        <name>(6S)-NADPHX</name>
        <dbReference type="ChEBI" id="CHEBI:64076"/>
    </ligand>
</feature>
<protein>
    <recommendedName>
        <fullName evidence="19">Bifunctional NAD(P)H-hydrate repair enzyme</fullName>
    </recommendedName>
    <alternativeName>
        <fullName evidence="19">Nicotinamide nucleotide repair protein</fullName>
    </alternativeName>
    <domain>
        <recommendedName>
            <fullName evidence="19">ADP-dependent (S)-NAD(P)H-hydrate dehydratase</fullName>
            <ecNumber evidence="19">4.2.1.136</ecNumber>
        </recommendedName>
        <alternativeName>
            <fullName evidence="19">ADP-dependent NAD(P)HX dehydratase</fullName>
        </alternativeName>
    </domain>
    <domain>
        <recommendedName>
            <fullName evidence="19">NAD(P)H-hydrate epimerase</fullName>
            <ecNumber evidence="19">5.1.99.6</ecNumber>
        </recommendedName>
    </domain>
</protein>
<dbReference type="HAMAP" id="MF_01965">
    <property type="entry name" value="NADHX_dehydratase"/>
    <property type="match status" value="1"/>
</dbReference>
<dbReference type="InterPro" id="IPR036652">
    <property type="entry name" value="YjeF_N_dom_sf"/>
</dbReference>
<dbReference type="eggNOG" id="COG0063">
    <property type="taxonomic scope" value="Bacteria"/>
</dbReference>
<dbReference type="InterPro" id="IPR000631">
    <property type="entry name" value="CARKD"/>
</dbReference>
<dbReference type="Proteomes" id="UP000008544">
    <property type="component" value="Chromosome"/>
</dbReference>
<keyword evidence="24" id="KW-1185">Reference proteome</keyword>
<comment type="similarity">
    <text evidence="3 19">In the N-terminal section; belongs to the NnrE/AIBP family.</text>
</comment>
<evidence type="ECO:0000256" key="18">
    <source>
        <dbReference type="HAMAP-Rule" id="MF_01966"/>
    </source>
</evidence>
<feature type="binding site" evidence="18">
    <location>
        <begin position="59"/>
        <end position="63"/>
    </location>
    <ligand>
        <name>(6S)-NADPHX</name>
        <dbReference type="ChEBI" id="CHEBI:64076"/>
    </ligand>
</feature>
<dbReference type="STRING" id="477974.Daud_0471"/>
<feature type="binding site" evidence="18">
    <location>
        <position position="164"/>
    </location>
    <ligand>
        <name>(6S)-NADPHX</name>
        <dbReference type="ChEBI" id="CHEBI:64076"/>
    </ligand>
</feature>
<evidence type="ECO:0000256" key="5">
    <source>
        <dbReference type="ARBA" id="ARBA00022723"/>
    </source>
</evidence>
<accession>B1I1U6</accession>
<comment type="subunit">
    <text evidence="17">Homotetramer.</text>
</comment>
<dbReference type="InterPro" id="IPR004443">
    <property type="entry name" value="YjeF_N_dom"/>
</dbReference>
<dbReference type="EMBL" id="CP000860">
    <property type="protein sequence ID" value="ACA59017.1"/>
    <property type="molecule type" value="Genomic_DNA"/>
</dbReference>
<keyword evidence="13" id="KW-0511">Multifunctional enzyme</keyword>
<feature type="binding site" evidence="17">
    <location>
        <position position="265"/>
    </location>
    <ligand>
        <name>(6S)-NADPHX</name>
        <dbReference type="ChEBI" id="CHEBI:64076"/>
    </ligand>
</feature>
<reference evidence="23 24" key="2">
    <citation type="journal article" date="2008" name="Science">
        <title>Environmental genomics reveals a single-species ecosystem deep within Earth.</title>
        <authorList>
            <person name="Chivian D."/>
            <person name="Brodie E.L."/>
            <person name="Alm E.J."/>
            <person name="Culley D.E."/>
            <person name="Dehal P.S."/>
            <person name="Desantis T.Z."/>
            <person name="Gihring T.M."/>
            <person name="Lapidus A."/>
            <person name="Lin L.H."/>
            <person name="Lowry S.R."/>
            <person name="Moser D.P."/>
            <person name="Richardson P.M."/>
            <person name="Southam G."/>
            <person name="Wanger G."/>
            <person name="Pratt L.M."/>
            <person name="Andersen G.L."/>
            <person name="Hazen T.C."/>
            <person name="Brockman F.J."/>
            <person name="Arkin A.P."/>
            <person name="Onstott T.C."/>
        </authorList>
    </citation>
    <scope>NUCLEOTIDE SEQUENCE [LARGE SCALE GENOMIC DNA]</scope>
    <source>
        <strain evidence="23 24">MP104C</strain>
    </source>
</reference>
<feature type="binding site" evidence="18">
    <location>
        <position position="60"/>
    </location>
    <ligand>
        <name>K(+)</name>
        <dbReference type="ChEBI" id="CHEBI:29103"/>
    </ligand>
</feature>
<feature type="region of interest" description="Disordered" evidence="20">
    <location>
        <begin position="369"/>
        <end position="396"/>
    </location>
</feature>
<dbReference type="RefSeq" id="WP_012301606.1">
    <property type="nucleotide sequence ID" value="NC_010424.1"/>
</dbReference>
<dbReference type="PROSITE" id="PS01050">
    <property type="entry name" value="YJEF_C_2"/>
    <property type="match status" value="1"/>
</dbReference>
<feature type="binding site" evidence="17">
    <location>
        <position position="404"/>
    </location>
    <ligand>
        <name>(6S)-NADPHX</name>
        <dbReference type="ChEBI" id="CHEBI:64076"/>
    </ligand>
</feature>
<comment type="similarity">
    <text evidence="17">Belongs to the NnrD/CARKD family.</text>
</comment>
<sequence>MRVVTAAEMREIDRRATEEYGVLGLVLMENAGLKVFECVRRVLGGVDGKQVIVLAGKGNNGGDGLVAARHLLQHGARVKVMLSGEPADVTGDAGINLEIWKRLGQRLYLMQDRNAIQLLQLALMQTDLVVDALFGTGFRGEIRDRARKVIEAVNESGKPVVAVDIPSGVEADTGAVRGPAIQATHTVTFGLPKLGLVLEPGAGRTGELHVADISLPRPLVEAEGGRYLLTPALVRDWLPRREAEAHKGRFGHVLLVAGSRGMVGAAVLAARAAALTGAGLVTLAVPRSIQNVAAGFQPEIMTLGLPETGAGTLSRAAREQIEEFLPRASVLALGPGLTTHPETAELVRELLPGVRVPCVLDADGLNAFGGGERETDRNSAGTPVGESLPPGGFREKPDLVLTPHPGEMARLLGLKSAAEVQADRLGVAERTAAAWRCTVVLKGARTLVAEPGKTYINPTGNPGMATGGTGDVLTGVIAGLLAQGLEPGPAAAAAAFLHGRAGDLAAAERGQASLLAGNLLEYLPAAFHELGA</sequence>
<keyword evidence="23" id="KW-0808">Transferase</keyword>
<dbReference type="Gene3D" id="3.40.1190.20">
    <property type="match status" value="1"/>
</dbReference>
<comment type="similarity">
    <text evidence="4 19">In the C-terminal section; belongs to the NnrD/CARKD family.</text>
</comment>
<keyword evidence="23" id="KW-0418">Kinase</keyword>
<dbReference type="NCBIfam" id="TIGR00196">
    <property type="entry name" value="yjeF_cterm"/>
    <property type="match status" value="1"/>
</dbReference>
<dbReference type="PIRSF" id="PIRSF017184">
    <property type="entry name" value="Nnr"/>
    <property type="match status" value="1"/>
</dbReference>
<evidence type="ECO:0000256" key="13">
    <source>
        <dbReference type="ARBA" id="ARBA00023268"/>
    </source>
</evidence>
<feature type="domain" description="YjeF C-terminal" evidence="21">
    <location>
        <begin position="230"/>
        <end position="530"/>
    </location>
</feature>
<dbReference type="FunFam" id="3.40.50.10260:FF:000003">
    <property type="entry name" value="Multifunctional fusion protein"/>
    <property type="match status" value="1"/>
</dbReference>
<dbReference type="GO" id="GO:0052856">
    <property type="term" value="F:NAD(P)HX epimerase activity"/>
    <property type="evidence" value="ECO:0007669"/>
    <property type="project" value="UniProtKB-UniRule"/>
</dbReference>
<feature type="binding site" evidence="17">
    <location>
        <position position="471"/>
    </location>
    <ligand>
        <name>(6S)-NADPHX</name>
        <dbReference type="ChEBI" id="CHEBI:64076"/>
    </ligand>
</feature>
<evidence type="ECO:0000256" key="1">
    <source>
        <dbReference type="ARBA" id="ARBA00000013"/>
    </source>
</evidence>
<dbReference type="InterPro" id="IPR029056">
    <property type="entry name" value="Ribokinase-like"/>
</dbReference>
<comment type="caution">
    <text evidence="18">Lacks conserved residue(s) required for the propagation of feature annotation.</text>
</comment>
<evidence type="ECO:0000256" key="11">
    <source>
        <dbReference type="ARBA" id="ARBA00023235"/>
    </source>
</evidence>
<evidence type="ECO:0000259" key="21">
    <source>
        <dbReference type="PROSITE" id="PS51383"/>
    </source>
</evidence>
<evidence type="ECO:0000256" key="17">
    <source>
        <dbReference type="HAMAP-Rule" id="MF_01965"/>
    </source>
</evidence>
<evidence type="ECO:0000256" key="2">
    <source>
        <dbReference type="ARBA" id="ARBA00000909"/>
    </source>
</evidence>
<comment type="catalytic activity">
    <reaction evidence="1 18 19">
        <text>(6R)-NADHX = (6S)-NADHX</text>
        <dbReference type="Rhea" id="RHEA:32215"/>
        <dbReference type="ChEBI" id="CHEBI:64074"/>
        <dbReference type="ChEBI" id="CHEBI:64075"/>
        <dbReference type="EC" id="5.1.99.6"/>
    </reaction>
</comment>
<evidence type="ECO:0000256" key="20">
    <source>
        <dbReference type="SAM" id="MobiDB-lite"/>
    </source>
</evidence>
<dbReference type="GO" id="GO:0110051">
    <property type="term" value="P:metabolite repair"/>
    <property type="evidence" value="ECO:0007669"/>
    <property type="project" value="TreeGrafter"/>
</dbReference>
<name>B1I1U6_DESAP</name>
<dbReference type="GO" id="GO:0046496">
    <property type="term" value="P:nicotinamide nucleotide metabolic process"/>
    <property type="evidence" value="ECO:0007669"/>
    <property type="project" value="UniProtKB-UniRule"/>
</dbReference>
<evidence type="ECO:0000256" key="14">
    <source>
        <dbReference type="ARBA" id="ARBA00025153"/>
    </source>
</evidence>
<evidence type="ECO:0000256" key="15">
    <source>
        <dbReference type="ARBA" id="ARBA00048238"/>
    </source>
</evidence>
<dbReference type="PANTHER" id="PTHR12592">
    <property type="entry name" value="ATP-DEPENDENT (S)-NAD(P)H-HYDRATE DEHYDRATASE FAMILY MEMBER"/>
    <property type="match status" value="1"/>
</dbReference>
<comment type="cofactor">
    <cofactor evidence="17">
        <name>Mg(2+)</name>
        <dbReference type="ChEBI" id="CHEBI:18420"/>
    </cofactor>
</comment>
<dbReference type="SUPFAM" id="SSF53613">
    <property type="entry name" value="Ribokinase-like"/>
    <property type="match status" value="1"/>
</dbReference>
<dbReference type="eggNOG" id="COG0062">
    <property type="taxonomic scope" value="Bacteria"/>
</dbReference>
<keyword evidence="8 17" id="KW-0521">NADP</keyword>
<comment type="catalytic activity">
    <reaction evidence="16 17 19">
        <text>(6S)-NADPHX + ADP = AMP + phosphate + NADPH + H(+)</text>
        <dbReference type="Rhea" id="RHEA:32235"/>
        <dbReference type="ChEBI" id="CHEBI:15378"/>
        <dbReference type="ChEBI" id="CHEBI:43474"/>
        <dbReference type="ChEBI" id="CHEBI:57783"/>
        <dbReference type="ChEBI" id="CHEBI:64076"/>
        <dbReference type="ChEBI" id="CHEBI:456215"/>
        <dbReference type="ChEBI" id="CHEBI:456216"/>
        <dbReference type="EC" id="4.2.1.136"/>
    </reaction>
</comment>
<evidence type="ECO:0000256" key="4">
    <source>
        <dbReference type="ARBA" id="ARBA00009524"/>
    </source>
</evidence>
<dbReference type="HAMAP" id="MF_01966">
    <property type="entry name" value="NADHX_epimerase"/>
    <property type="match status" value="1"/>
</dbReference>
<keyword evidence="9 18" id="KW-0630">Potassium</keyword>
<feature type="binding site" evidence="18">
    <location>
        <position position="131"/>
    </location>
    <ligand>
        <name>K(+)</name>
        <dbReference type="ChEBI" id="CHEBI:29103"/>
    </ligand>
</feature>
<evidence type="ECO:0000256" key="7">
    <source>
        <dbReference type="ARBA" id="ARBA00022840"/>
    </source>
</evidence>
<feature type="binding site" evidence="18">
    <location>
        <begin position="135"/>
        <end position="141"/>
    </location>
    <ligand>
        <name>(6S)-NADPHX</name>
        <dbReference type="ChEBI" id="CHEBI:64076"/>
    </ligand>
</feature>
<organism evidence="23 24">
    <name type="scientific">Desulforudis audaxviator (strain MP104C)</name>
    <dbReference type="NCBI Taxonomy" id="477974"/>
    <lineage>
        <taxon>Bacteria</taxon>
        <taxon>Bacillati</taxon>
        <taxon>Bacillota</taxon>
        <taxon>Clostridia</taxon>
        <taxon>Thermoanaerobacterales</taxon>
        <taxon>Candidatus Desulforudaceae</taxon>
        <taxon>Candidatus Desulforudis</taxon>
    </lineage>
</organism>
<keyword evidence="5 18" id="KW-0479">Metal-binding</keyword>
<evidence type="ECO:0000256" key="16">
    <source>
        <dbReference type="ARBA" id="ARBA00049209"/>
    </source>
</evidence>
<comment type="function">
    <text evidence="18">Catalyzes the epimerization of the S- and R-forms of NAD(P)HX, a damaged form of NAD(P)H that is a result of enzymatic or heat-dependent hydration. This is a prerequisite for the S-specific NAD(P)H-hydrate dehydratase to allow the repair of both epimers of NAD(P)HX.</text>
</comment>
<evidence type="ECO:0000256" key="6">
    <source>
        <dbReference type="ARBA" id="ARBA00022741"/>
    </source>
</evidence>
<comment type="function">
    <text evidence="14 19">Bifunctional enzyme that catalyzes the epimerization of the S- and R-forms of NAD(P)HX and the dehydration of the S-form of NAD(P)HX at the expense of ADP, which is converted to AMP. This allows the repair of both epimers of NAD(P)HX, a damaged form of NAD(P)H that is a result of enzymatic or heat-dependent hydration.</text>
</comment>
<evidence type="ECO:0000256" key="19">
    <source>
        <dbReference type="PIRNR" id="PIRNR017184"/>
    </source>
</evidence>
<dbReference type="AlphaFoldDB" id="B1I1U6"/>
<keyword evidence="7 17" id="KW-0067">ATP-binding</keyword>
<keyword evidence="11 18" id="KW-0413">Isomerase</keyword>
<comment type="function">
    <text evidence="17">Catalyzes the dehydration of the S-form of NAD(P)HX at the expense of ADP, which is converted to AMP. Together with NAD(P)HX epimerase, which catalyzes the epimerization of the S- and R-forms, the enzyme allows the repair of both epimers of NAD(P)HX, a damaged form of NAD(P)H that is a result of enzymatic or heat-dependent hydration.</text>
</comment>
<dbReference type="InterPro" id="IPR017953">
    <property type="entry name" value="Carbohydrate_kinase_pred_CS"/>
</dbReference>
<keyword evidence="6 17" id="KW-0547">Nucleotide-binding</keyword>
<gene>
    <name evidence="17" type="primary">nnrD</name>
    <name evidence="18" type="synonym">nnrE</name>
    <name evidence="23" type="ordered locus">Daud_0471</name>
</gene>
<dbReference type="GO" id="GO:0046872">
    <property type="term" value="F:metal ion binding"/>
    <property type="evidence" value="ECO:0007669"/>
    <property type="project" value="UniProtKB-UniRule"/>
</dbReference>
<evidence type="ECO:0000256" key="3">
    <source>
        <dbReference type="ARBA" id="ARBA00006001"/>
    </source>
</evidence>
<dbReference type="Gene3D" id="3.40.50.10260">
    <property type="entry name" value="YjeF N-terminal domain"/>
    <property type="match status" value="1"/>
</dbReference>
<dbReference type="PANTHER" id="PTHR12592:SF0">
    <property type="entry name" value="ATP-DEPENDENT (S)-NAD(P)H-HYDRATE DEHYDRATASE"/>
    <property type="match status" value="1"/>
</dbReference>
<dbReference type="Pfam" id="PF03853">
    <property type="entry name" value="YjeF_N"/>
    <property type="match status" value="1"/>
</dbReference>
<evidence type="ECO:0000256" key="12">
    <source>
        <dbReference type="ARBA" id="ARBA00023239"/>
    </source>
</evidence>
<comment type="catalytic activity">
    <reaction evidence="2 18 19">
        <text>(6R)-NADPHX = (6S)-NADPHX</text>
        <dbReference type="Rhea" id="RHEA:32227"/>
        <dbReference type="ChEBI" id="CHEBI:64076"/>
        <dbReference type="ChEBI" id="CHEBI:64077"/>
        <dbReference type="EC" id="5.1.99.6"/>
    </reaction>
</comment>
<evidence type="ECO:0000313" key="23">
    <source>
        <dbReference type="EMBL" id="ACA59017.1"/>
    </source>
</evidence>
<dbReference type="SUPFAM" id="SSF64153">
    <property type="entry name" value="YjeF N-terminal domain-like"/>
    <property type="match status" value="1"/>
</dbReference>
<dbReference type="PROSITE" id="PS51383">
    <property type="entry name" value="YJEF_C_3"/>
    <property type="match status" value="1"/>
</dbReference>
<evidence type="ECO:0000256" key="8">
    <source>
        <dbReference type="ARBA" id="ARBA00022857"/>
    </source>
</evidence>
<keyword evidence="12 17" id="KW-0456">Lyase</keyword>
<evidence type="ECO:0000256" key="9">
    <source>
        <dbReference type="ARBA" id="ARBA00022958"/>
    </source>
</evidence>
<dbReference type="GO" id="GO:0005524">
    <property type="term" value="F:ATP binding"/>
    <property type="evidence" value="ECO:0007669"/>
    <property type="project" value="UniProtKB-UniRule"/>
</dbReference>